<gene>
    <name evidence="1" type="ORF">NCTC12151_02061</name>
</gene>
<sequence>MFLANDLSLMPSLNCCPIPAPGLTREIAIFCRTGEFEDIVPSLANDVRRLLDASIYQHLSERWPWISVESAESAESAVTE</sequence>
<keyword evidence="2" id="KW-1185">Reference proteome</keyword>
<dbReference type="RefSeq" id="WP_145960357.1">
    <property type="nucleotide sequence ID" value="NZ_LR698987.1"/>
</dbReference>
<name>A0A2X4XXW6_9GAMM</name>
<reference evidence="1 2" key="1">
    <citation type="submission" date="2018-06" db="EMBL/GenBank/DDBJ databases">
        <authorList>
            <consortium name="Pathogen Informatics"/>
            <person name="Doyle S."/>
        </authorList>
    </citation>
    <scope>NUCLEOTIDE SEQUENCE [LARGE SCALE GENOMIC DNA]</scope>
    <source>
        <strain evidence="1 2">NCTC12151</strain>
    </source>
</reference>
<evidence type="ECO:0000313" key="2">
    <source>
        <dbReference type="Proteomes" id="UP000249005"/>
    </source>
</evidence>
<evidence type="ECO:0000313" key="1">
    <source>
        <dbReference type="EMBL" id="SQI41424.1"/>
    </source>
</evidence>
<organism evidence="1 2">
    <name type="scientific">Leminorella richardii</name>
    <dbReference type="NCBI Taxonomy" id="158841"/>
    <lineage>
        <taxon>Bacteria</taxon>
        <taxon>Pseudomonadati</taxon>
        <taxon>Pseudomonadota</taxon>
        <taxon>Gammaproteobacteria</taxon>
        <taxon>Enterobacterales</taxon>
        <taxon>Budviciaceae</taxon>
        <taxon>Leminorella</taxon>
    </lineage>
</organism>
<proteinExistence type="predicted"/>
<dbReference type="Proteomes" id="UP000249005">
    <property type="component" value="Chromosome 1"/>
</dbReference>
<dbReference type="EMBL" id="LS483470">
    <property type="protein sequence ID" value="SQI41424.1"/>
    <property type="molecule type" value="Genomic_DNA"/>
</dbReference>
<dbReference type="AlphaFoldDB" id="A0A2X4XXW6"/>
<accession>A0A2X4XXW6</accession>
<dbReference type="KEGG" id="lri:NCTC12151_02061"/>
<protein>
    <submittedName>
        <fullName evidence="1">Uncharacterized protein</fullName>
    </submittedName>
</protein>